<evidence type="ECO:0000256" key="1">
    <source>
        <dbReference type="SAM" id="Phobius"/>
    </source>
</evidence>
<comment type="caution">
    <text evidence="2">The sequence shown here is derived from an EMBL/GenBank/DDBJ whole genome shotgun (WGS) entry which is preliminary data.</text>
</comment>
<accession>A0A3M8KAU2</accession>
<sequence length="168" mass="18591">MDYTSWDRNKRGAPILLAEDGPRELGSFTEDSATVDGDTWELTFDRETGAQAVLADERLFRAVGNFRKDKTINAILGEHKFTLINESANNWIIDDEHGDKVGQFSGGNNGVRRAILELDGDVSLSAEELVALSWFVRLILENRLSRTSTTLIGTLIGMSVVAILAFLF</sequence>
<evidence type="ECO:0000313" key="3">
    <source>
        <dbReference type="Proteomes" id="UP000266975"/>
    </source>
</evidence>
<feature type="transmembrane region" description="Helical" evidence="1">
    <location>
        <begin position="147"/>
        <end position="167"/>
    </location>
</feature>
<reference evidence="2 3" key="1">
    <citation type="submission" date="2018-02" db="EMBL/GenBank/DDBJ databases">
        <title>Corynebacterium alimpuense sp. nov., a marine obligate actinomycete isolated from sediments of Valparaiso bay, Chile.</title>
        <authorList>
            <person name="Claverias F."/>
            <person name="Gonzales-Siles L."/>
            <person name="Salva-Serra F."/>
            <person name="Inganaes E."/>
            <person name="Molin K."/>
            <person name="Cumsille A."/>
            <person name="Undabarrena A."/>
            <person name="Couve E."/>
            <person name="Moore E.R.B."/>
            <person name="Gomila M."/>
            <person name="Camara B."/>
        </authorList>
    </citation>
    <scope>NUCLEOTIDE SEQUENCE [LARGE SCALE GENOMIC DNA]</scope>
    <source>
        <strain evidence="2 3">CCUG 69366</strain>
    </source>
</reference>
<dbReference type="OrthoDB" id="4418870at2"/>
<keyword evidence="3" id="KW-1185">Reference proteome</keyword>
<dbReference type="RefSeq" id="WP_123047624.1">
    <property type="nucleotide sequence ID" value="NZ_PTJO01000003.1"/>
</dbReference>
<protein>
    <submittedName>
        <fullName evidence="2">Uncharacterized protein</fullName>
    </submittedName>
</protein>
<proteinExistence type="predicted"/>
<evidence type="ECO:0000313" key="2">
    <source>
        <dbReference type="EMBL" id="RNE49578.1"/>
    </source>
</evidence>
<name>A0A3M8KAU2_9CORY</name>
<dbReference type="Proteomes" id="UP000266975">
    <property type="component" value="Unassembled WGS sequence"/>
</dbReference>
<keyword evidence="1" id="KW-0812">Transmembrane</keyword>
<organism evidence="2 3">
    <name type="scientific">Corynebacterium alimapuense</name>
    <dbReference type="NCBI Taxonomy" id="1576874"/>
    <lineage>
        <taxon>Bacteria</taxon>
        <taxon>Bacillati</taxon>
        <taxon>Actinomycetota</taxon>
        <taxon>Actinomycetes</taxon>
        <taxon>Mycobacteriales</taxon>
        <taxon>Corynebacteriaceae</taxon>
        <taxon>Corynebacterium</taxon>
    </lineage>
</organism>
<dbReference type="AlphaFoldDB" id="A0A3M8KAU2"/>
<gene>
    <name evidence="2" type="ORF">C5L39_04325</name>
</gene>
<keyword evidence="1" id="KW-1133">Transmembrane helix</keyword>
<dbReference type="EMBL" id="PTJO01000003">
    <property type="protein sequence ID" value="RNE49578.1"/>
    <property type="molecule type" value="Genomic_DNA"/>
</dbReference>
<keyword evidence="1" id="KW-0472">Membrane</keyword>